<proteinExistence type="predicted"/>
<evidence type="ECO:0000313" key="1">
    <source>
        <dbReference type="EMBL" id="OGZ84538.1"/>
    </source>
</evidence>
<organism evidence="1 2">
    <name type="scientific">Candidatus Staskawiczbacteria bacterium RIFOXYC1_FULL_38_18</name>
    <dbReference type="NCBI Taxonomy" id="1802229"/>
    <lineage>
        <taxon>Bacteria</taxon>
        <taxon>Candidatus Staskawicziibacteriota</taxon>
    </lineage>
</organism>
<dbReference type="AlphaFoldDB" id="A0A1G2JE41"/>
<name>A0A1G2JE41_9BACT</name>
<reference evidence="1 2" key="1">
    <citation type="journal article" date="2016" name="Nat. Commun.">
        <title>Thousands of microbial genomes shed light on interconnected biogeochemical processes in an aquifer system.</title>
        <authorList>
            <person name="Anantharaman K."/>
            <person name="Brown C.T."/>
            <person name="Hug L.A."/>
            <person name="Sharon I."/>
            <person name="Castelle C.J."/>
            <person name="Probst A.J."/>
            <person name="Thomas B.C."/>
            <person name="Singh A."/>
            <person name="Wilkins M.J."/>
            <person name="Karaoz U."/>
            <person name="Brodie E.L."/>
            <person name="Williams K.H."/>
            <person name="Hubbard S.S."/>
            <person name="Banfield J.F."/>
        </authorList>
    </citation>
    <scope>NUCLEOTIDE SEQUENCE [LARGE SCALE GENOMIC DNA]</scope>
</reference>
<dbReference type="Proteomes" id="UP000177751">
    <property type="component" value="Unassembled WGS sequence"/>
</dbReference>
<dbReference type="STRING" id="1802229.A2401_01900"/>
<gene>
    <name evidence="1" type="ORF">A2401_01900</name>
</gene>
<dbReference type="EMBL" id="MHPP01000015">
    <property type="protein sequence ID" value="OGZ84538.1"/>
    <property type="molecule type" value="Genomic_DNA"/>
</dbReference>
<accession>A0A1G2JE41</accession>
<protein>
    <submittedName>
        <fullName evidence="1">Uncharacterized protein</fullName>
    </submittedName>
</protein>
<sequence>MQVFKNTRNETALQYFEREKNSAIQGFASKCQTCANLDIDAELYDCLASDAGVIKVADKDGFFCENMPQKATYSTPVYVFSEDYIYRFFNYDETNPSYKIYKNMLSTFKFTK</sequence>
<comment type="caution">
    <text evidence="1">The sequence shown here is derived from an EMBL/GenBank/DDBJ whole genome shotgun (WGS) entry which is preliminary data.</text>
</comment>
<evidence type="ECO:0000313" key="2">
    <source>
        <dbReference type="Proteomes" id="UP000177751"/>
    </source>
</evidence>